<dbReference type="EMBL" id="CABFNB010000121">
    <property type="protein sequence ID" value="VTZ63995.1"/>
    <property type="molecule type" value="Genomic_DNA"/>
</dbReference>
<sequence length="76" mass="8468">MLAKHHRERIGVAIGTGAYIRKMLHEPAPLKSGCEAMQEGHFHQNCQPLDLPARDRAPVNRAAMARHDQAYARGGR</sequence>
<gene>
    <name evidence="1" type="ORF">EMEDMD4_530202</name>
</gene>
<dbReference type="Proteomes" id="UP000507954">
    <property type="component" value="Unassembled WGS sequence"/>
</dbReference>
<name>A0A508X869_9HYPH</name>
<reference evidence="1" key="1">
    <citation type="submission" date="2019-06" db="EMBL/GenBank/DDBJ databases">
        <authorList>
            <person name="Le Quere A."/>
            <person name="Colella S."/>
        </authorList>
    </citation>
    <scope>NUCLEOTIDE SEQUENCE</scope>
    <source>
        <strain evidence="1">EmedicaeMD41</strain>
    </source>
</reference>
<evidence type="ECO:0000313" key="1">
    <source>
        <dbReference type="EMBL" id="VTZ63995.1"/>
    </source>
</evidence>
<accession>A0A508X869</accession>
<proteinExistence type="predicted"/>
<dbReference type="AlphaFoldDB" id="A0A508X869"/>
<protein>
    <submittedName>
        <fullName evidence="1">Uncharacterized protein</fullName>
    </submittedName>
</protein>
<organism evidence="1">
    <name type="scientific">Sinorhizobium medicae</name>
    <dbReference type="NCBI Taxonomy" id="110321"/>
    <lineage>
        <taxon>Bacteria</taxon>
        <taxon>Pseudomonadati</taxon>
        <taxon>Pseudomonadota</taxon>
        <taxon>Alphaproteobacteria</taxon>
        <taxon>Hyphomicrobiales</taxon>
        <taxon>Rhizobiaceae</taxon>
        <taxon>Sinorhizobium/Ensifer group</taxon>
        <taxon>Sinorhizobium</taxon>
    </lineage>
</organism>